<keyword evidence="2" id="KW-0378">Hydrolase</keyword>
<protein>
    <submittedName>
        <fullName evidence="8">DNA/RNA helicase, superfamily II</fullName>
    </submittedName>
</protein>
<sequence length="1140" mass="131913">MQIKSGQYAFLEKELIEILEIQNIGSYVRLEYTSLTNNQQASRVLPLSDAAALESFDKHSFGADHRFFKLYVEARRLASAYRFDPLFAVNCSVVDPLPHQLEAVYKYLLPQPQIRFLLADDTGAGKTIMAGLLLKEMMMRKLCDRVLIITPGGLTKQWQEDELQLKFNLQFQLLDRMSYNSNPNIFMDSKCLVTSIDFISQDDIREQASQHHWDMIIFDEAHKLSAYEYGRRTYRSRRYRLAECLASRSEHLLLLTATPHRGRKDTFRKLLQLLDADIFVSDELTKQRVQEETDGVNKFFIRRLKEEMKDWDGQPLYKDRYTQTVSYSLSKAEKELYDAVTHYLVRQKEEASANRNIHVALALSVMQRRLVSSIYAIKKTLEKRYLNLKYLVDVLAKQPELWNKKYKLENYDLGSIDDYDDLEDNERALLEDIANDPKKLRLFTTAPDMKSLRKEAAEVQVLFNMANDLFSARTEESKYKQLKALLEEKHVIEGRKLVLFTEHKDTLDYLYERLSKEGGGGYNVVTIHGGKSVDERRRAQLEFRKADTPILIATDAAGEGINLQFCSLLINWDIPWNPNRLEQRMGRIHRYGQKEDVLVVNMVASNSREGKVLGRLLEKLDSIRQSIGDDRVYDVIQDVFEEAKLADIIAATLDGEENDFTDLLKDEKEPQLKLKFEEKIKEQKEQLKHSLINYKQAAALKDASDEQRLQPLYIQHFFESGLAALGGKLEQLKNNIYKLTDLPKSLSKVLRERHKRNPEAYLKKRYCFDKSIFLAEREIRLGKGEELDYLNPGHILYDALLALLLEKGLAHAIKGCVLVDPQAEHPRLYHFVSSQVVNNLPSRGGDQLVDEELYLFYQDEDGKWQRSSAAKLLDCMPVGKTAFPEDIPTIKESDILTACFEEYTLPQVEKVEKHIGEDMRNRKAYLKASFQEAEYELLFKLNDCQSKLLDGNKQAIQKYDDLQKEMKQLEERKTQRLERLDELAKILPQYPQLLATAYLLPLTASDDPKGFQMRSSKSVENCAMQLVIKAEEAAGRKAEDVSMQNLGYDIRSIDEEGQMRCIEVKGRATEDGIMLSENEKRRLAHLGAKAWLYIVVNCSPAATAEPEIYRFQDPCRLLQFEKRVKNVQYYLPLANWKAKL</sequence>
<evidence type="ECO:0000259" key="6">
    <source>
        <dbReference type="PROSITE" id="PS51192"/>
    </source>
</evidence>
<feature type="domain" description="Helicase C-terminal" evidence="7">
    <location>
        <begin position="481"/>
        <end position="640"/>
    </location>
</feature>
<dbReference type="GO" id="GO:0016787">
    <property type="term" value="F:hydrolase activity"/>
    <property type="evidence" value="ECO:0007669"/>
    <property type="project" value="UniProtKB-KW"/>
</dbReference>
<organism evidence="8 9">
    <name type="scientific">Saprospira grandis DSM 2844</name>
    <dbReference type="NCBI Taxonomy" id="694433"/>
    <lineage>
        <taxon>Bacteria</taxon>
        <taxon>Pseudomonadati</taxon>
        <taxon>Bacteroidota</taxon>
        <taxon>Saprospiria</taxon>
        <taxon>Saprospirales</taxon>
        <taxon>Saprospiraceae</taxon>
        <taxon>Saprospira</taxon>
    </lineage>
</organism>
<dbReference type="InterPro" id="IPR027417">
    <property type="entry name" value="P-loop_NTPase"/>
</dbReference>
<evidence type="ECO:0000256" key="4">
    <source>
        <dbReference type="ARBA" id="ARBA00022840"/>
    </source>
</evidence>
<dbReference type="InterPro" id="IPR014001">
    <property type="entry name" value="Helicase_ATP-bd"/>
</dbReference>
<dbReference type="AlphaFoldDB" id="J0P4P5"/>
<dbReference type="InterPro" id="IPR049730">
    <property type="entry name" value="SNF2/RAD54-like_C"/>
</dbReference>
<dbReference type="CDD" id="cd18793">
    <property type="entry name" value="SF2_C_SNF"/>
    <property type="match status" value="1"/>
</dbReference>
<accession>J0P4P5</accession>
<keyword evidence="4" id="KW-0067">ATP-binding</keyword>
<name>J0P4P5_9BACT</name>
<dbReference type="OrthoDB" id="9760715at2"/>
<dbReference type="PANTHER" id="PTHR45766:SF6">
    <property type="entry name" value="SWI_SNF-RELATED MATRIX-ASSOCIATED ACTIN-DEPENDENT REGULATOR OF CHROMATIN SUBFAMILY A-LIKE PROTEIN 1"/>
    <property type="match status" value="1"/>
</dbReference>
<dbReference type="Gene3D" id="3.40.50.10810">
    <property type="entry name" value="Tandem AAA-ATPase domain"/>
    <property type="match status" value="1"/>
</dbReference>
<evidence type="ECO:0000256" key="5">
    <source>
        <dbReference type="SAM" id="Coils"/>
    </source>
</evidence>
<evidence type="ECO:0000313" key="9">
    <source>
        <dbReference type="Proteomes" id="UP000005113"/>
    </source>
</evidence>
<dbReference type="CDD" id="cd18011">
    <property type="entry name" value="DEXDc_RapA"/>
    <property type="match status" value="1"/>
</dbReference>
<dbReference type="SMART" id="SM00490">
    <property type="entry name" value="HELICc"/>
    <property type="match status" value="1"/>
</dbReference>
<dbReference type="Pfam" id="PF00176">
    <property type="entry name" value="SNF2-rel_dom"/>
    <property type="match status" value="1"/>
</dbReference>
<evidence type="ECO:0000256" key="1">
    <source>
        <dbReference type="ARBA" id="ARBA00022741"/>
    </source>
</evidence>
<evidence type="ECO:0000256" key="3">
    <source>
        <dbReference type="ARBA" id="ARBA00022806"/>
    </source>
</evidence>
<dbReference type="SMART" id="SM00487">
    <property type="entry name" value="DEXDc"/>
    <property type="match status" value="1"/>
</dbReference>
<dbReference type="InterPro" id="IPR001650">
    <property type="entry name" value="Helicase_C-like"/>
</dbReference>
<dbReference type="InterPro" id="IPR024975">
    <property type="entry name" value="NOV_C"/>
</dbReference>
<dbReference type="Proteomes" id="UP000005113">
    <property type="component" value="Unassembled WGS sequence"/>
</dbReference>
<dbReference type="HOGENOM" id="CLU_009519_0_0_10"/>
<dbReference type="PROSITE" id="PS51194">
    <property type="entry name" value="HELICASE_CTER"/>
    <property type="match status" value="1"/>
</dbReference>
<dbReference type="PROSITE" id="PS51192">
    <property type="entry name" value="HELICASE_ATP_BIND_1"/>
    <property type="match status" value="1"/>
</dbReference>
<dbReference type="EMBL" id="JH719942">
    <property type="protein sequence ID" value="EJF54824.1"/>
    <property type="molecule type" value="Genomic_DNA"/>
</dbReference>
<evidence type="ECO:0000256" key="2">
    <source>
        <dbReference type="ARBA" id="ARBA00022801"/>
    </source>
</evidence>
<dbReference type="PANTHER" id="PTHR45766">
    <property type="entry name" value="DNA ANNEALING HELICASE AND ENDONUCLEASE ZRANB3 FAMILY MEMBER"/>
    <property type="match status" value="1"/>
</dbReference>
<evidence type="ECO:0000313" key="8">
    <source>
        <dbReference type="EMBL" id="EJF54824.1"/>
    </source>
</evidence>
<dbReference type="GO" id="GO:0005524">
    <property type="term" value="F:ATP binding"/>
    <property type="evidence" value="ECO:0007669"/>
    <property type="project" value="UniProtKB-KW"/>
</dbReference>
<dbReference type="Gene3D" id="3.40.50.300">
    <property type="entry name" value="P-loop containing nucleotide triphosphate hydrolases"/>
    <property type="match status" value="1"/>
</dbReference>
<dbReference type="InterPro" id="IPR000330">
    <property type="entry name" value="SNF2_N"/>
</dbReference>
<feature type="domain" description="Helicase ATP-binding" evidence="6">
    <location>
        <begin position="107"/>
        <end position="277"/>
    </location>
</feature>
<dbReference type="Pfam" id="PF13020">
    <property type="entry name" value="NOV_C"/>
    <property type="match status" value="1"/>
</dbReference>
<evidence type="ECO:0000259" key="7">
    <source>
        <dbReference type="PROSITE" id="PS51194"/>
    </source>
</evidence>
<gene>
    <name evidence="8" type="ORF">SapgrDRAFT_3178</name>
</gene>
<keyword evidence="1" id="KW-0547">Nucleotide-binding</keyword>
<dbReference type="GO" id="GO:0004386">
    <property type="term" value="F:helicase activity"/>
    <property type="evidence" value="ECO:0007669"/>
    <property type="project" value="UniProtKB-KW"/>
</dbReference>
<keyword evidence="3 8" id="KW-0347">Helicase</keyword>
<dbReference type="RefSeq" id="WP_002660717.1">
    <property type="nucleotide sequence ID" value="NZ_JH719942.1"/>
</dbReference>
<dbReference type="InterPro" id="IPR038718">
    <property type="entry name" value="SNF2-like_sf"/>
</dbReference>
<keyword evidence="5" id="KW-0175">Coiled coil</keyword>
<dbReference type="SUPFAM" id="SSF52540">
    <property type="entry name" value="P-loop containing nucleoside triphosphate hydrolases"/>
    <property type="match status" value="2"/>
</dbReference>
<reference evidence="9" key="1">
    <citation type="journal article" date="2012" name="Stand. Genomic Sci.">
        <title>Permanent draft genome sequence of the gliding predator Saprospira grandis strain Sa g1 (= HR1).</title>
        <authorList>
            <person name="Mavromatis K."/>
            <person name="Chertkov O."/>
            <person name="Lapidus A."/>
            <person name="Nolan M."/>
            <person name="Lucas S."/>
            <person name="Tice H."/>
            <person name="Del Rio T.G."/>
            <person name="Cheng J.F."/>
            <person name="Han C."/>
            <person name="Tapia R."/>
            <person name="Bruce D."/>
            <person name="Goodwin L.A."/>
            <person name="Pitluck S."/>
            <person name="Huntemann M."/>
            <person name="Liolios K."/>
            <person name="Pagani I."/>
            <person name="Ivanova N."/>
            <person name="Mikhailova N."/>
            <person name="Pati A."/>
            <person name="Chen A."/>
            <person name="Palaniappan K."/>
            <person name="Land M."/>
            <person name="Brambilla E.M."/>
            <person name="Rohde M."/>
            <person name="Spring S."/>
            <person name="Goker M."/>
            <person name="Detter J.C."/>
            <person name="Bristow J."/>
            <person name="Eisen J.A."/>
            <person name="Markowitz V."/>
            <person name="Hugenholtz P."/>
            <person name="Kyrpides N.C."/>
            <person name="Klenk H.P."/>
            <person name="Woyke T."/>
        </authorList>
    </citation>
    <scope>NUCLEOTIDE SEQUENCE [LARGE SCALE GENOMIC DNA]</scope>
    <source>
        <strain evidence="9">DSM 2844</strain>
    </source>
</reference>
<feature type="coiled-coil region" evidence="5">
    <location>
        <begin position="952"/>
        <end position="986"/>
    </location>
</feature>
<dbReference type="Pfam" id="PF00271">
    <property type="entry name" value="Helicase_C"/>
    <property type="match status" value="1"/>
</dbReference>
<dbReference type="InterPro" id="IPR057342">
    <property type="entry name" value="DEXDc_RapA"/>
</dbReference>
<proteinExistence type="predicted"/>